<comment type="caution">
    <text evidence="1">The sequence shown here is derived from an EMBL/GenBank/DDBJ whole genome shotgun (WGS) entry which is preliminary data.</text>
</comment>
<dbReference type="EMBL" id="BAZW01000032">
    <property type="protein sequence ID" value="GAO30849.1"/>
    <property type="molecule type" value="Genomic_DNA"/>
</dbReference>
<name>A0A0E9M012_9BACT</name>
<dbReference type="AlphaFoldDB" id="A0A0E9M012"/>
<evidence type="ECO:0000313" key="1">
    <source>
        <dbReference type="EMBL" id="GAO30849.1"/>
    </source>
</evidence>
<dbReference type="SUPFAM" id="SSF54001">
    <property type="entry name" value="Cysteine proteinases"/>
    <property type="match status" value="1"/>
</dbReference>
<sequence>MIVVSCQGRASSNEENVEGPTLQQGQFVATASDSLFYDEVMKEVLTPMDTAVALNERIIATAKAFVGTPYVAATLEREGAEELVVNLRNVDCTTFVEYVLAMVQVSLDGGTDFGRMAYELQRLRYRDGVVKGYPSRLHYFTDWLKNNERRGFLTLISDSIGNASMDMGLDFMSAHPGFYPQLEKNPALVEKIRLHEEDLANTEMAYITKDSIQDREHLIVDGDIIAFVTTIEGLDVSHTGFACFQGERLYLLHASTRTNLVEISPVPLSQYLQNMATVSGILVARPHF</sequence>
<proteinExistence type="predicted"/>
<protein>
    <submittedName>
        <fullName evidence="1">Probable lipoprotein YPO2292</fullName>
    </submittedName>
</protein>
<organism evidence="1 2">
    <name type="scientific">Geofilum rubicundum JCM 15548</name>
    <dbReference type="NCBI Taxonomy" id="1236989"/>
    <lineage>
        <taxon>Bacteria</taxon>
        <taxon>Pseudomonadati</taxon>
        <taxon>Bacteroidota</taxon>
        <taxon>Bacteroidia</taxon>
        <taxon>Marinilabiliales</taxon>
        <taxon>Marinilabiliaceae</taxon>
        <taxon>Geofilum</taxon>
    </lineage>
</organism>
<dbReference type="STRING" id="1236989.JCM15548_13163"/>
<dbReference type="Gene3D" id="1.10.3670.10">
    <property type="entry name" value="Putative xylanase like domain"/>
    <property type="match status" value="1"/>
</dbReference>
<gene>
    <name evidence="1" type="ORF">JCM15548_13163</name>
</gene>
<dbReference type="InterPro" id="IPR038765">
    <property type="entry name" value="Papain-like_cys_pep_sf"/>
</dbReference>
<reference evidence="1 2" key="1">
    <citation type="journal article" date="2015" name="Microbes Environ.">
        <title>Distribution and evolution of nitrogen fixation genes in the phylum bacteroidetes.</title>
        <authorList>
            <person name="Inoue J."/>
            <person name="Oshima K."/>
            <person name="Suda W."/>
            <person name="Sakamoto M."/>
            <person name="Iino T."/>
            <person name="Noda S."/>
            <person name="Hongoh Y."/>
            <person name="Hattori M."/>
            <person name="Ohkuma M."/>
        </authorList>
    </citation>
    <scope>NUCLEOTIDE SEQUENCE [LARGE SCALE GENOMIC DNA]</scope>
    <source>
        <strain evidence="1">JCM 15548</strain>
    </source>
</reference>
<evidence type="ECO:0000313" key="2">
    <source>
        <dbReference type="Proteomes" id="UP000032900"/>
    </source>
</evidence>
<keyword evidence="1" id="KW-0449">Lipoprotein</keyword>
<dbReference type="Pfam" id="PF07313">
    <property type="entry name" value="AmiA-like"/>
    <property type="match status" value="1"/>
</dbReference>
<keyword evidence="2" id="KW-1185">Reference proteome</keyword>
<dbReference type="InterPro" id="IPR010846">
    <property type="entry name" value="AmiA-like"/>
</dbReference>
<dbReference type="Gene3D" id="2.30.260.10">
    <property type="entry name" value="putative xylanase like domain"/>
    <property type="match status" value="1"/>
</dbReference>
<accession>A0A0E9M012</accession>
<dbReference type="Proteomes" id="UP000032900">
    <property type="component" value="Unassembled WGS sequence"/>
</dbReference>